<evidence type="ECO:0000256" key="1">
    <source>
        <dbReference type="SAM" id="MobiDB-lite"/>
    </source>
</evidence>
<evidence type="ECO:0000313" key="2">
    <source>
        <dbReference type="EMBL" id="KAH1168378.1"/>
    </source>
</evidence>
<keyword evidence="3" id="KW-1185">Reference proteome</keyword>
<feature type="region of interest" description="Disordered" evidence="1">
    <location>
        <begin position="67"/>
        <end position="133"/>
    </location>
</feature>
<sequence>MGNRVQGLPLRSTLSLHLSPDTARPNGARGPGRRMNPDQLYHPPLPKAQPEAAIPAVTQQPHIYAHMMGVGSSPHPPREMFPCTQPLDRSHLCLTQHRGPPRGRHPRPIPPPPPPTLPPTSLHPRRGAPDPQA</sequence>
<protein>
    <submittedName>
        <fullName evidence="2">Uncharacterized protein</fullName>
    </submittedName>
</protein>
<organism evidence="2 3">
    <name type="scientific">Mauremys mutica</name>
    <name type="common">yellowpond turtle</name>
    <dbReference type="NCBI Taxonomy" id="74926"/>
    <lineage>
        <taxon>Eukaryota</taxon>
        <taxon>Metazoa</taxon>
        <taxon>Chordata</taxon>
        <taxon>Craniata</taxon>
        <taxon>Vertebrata</taxon>
        <taxon>Euteleostomi</taxon>
        <taxon>Archelosauria</taxon>
        <taxon>Testudinata</taxon>
        <taxon>Testudines</taxon>
        <taxon>Cryptodira</taxon>
        <taxon>Durocryptodira</taxon>
        <taxon>Testudinoidea</taxon>
        <taxon>Geoemydidae</taxon>
        <taxon>Geoemydinae</taxon>
        <taxon>Mauremys</taxon>
    </lineage>
</organism>
<dbReference type="Proteomes" id="UP000827986">
    <property type="component" value="Unassembled WGS sequence"/>
</dbReference>
<gene>
    <name evidence="2" type="ORF">KIL84_003861</name>
</gene>
<proteinExistence type="predicted"/>
<accession>A0A9D3WX92</accession>
<comment type="caution">
    <text evidence="2">The sequence shown here is derived from an EMBL/GenBank/DDBJ whole genome shotgun (WGS) entry which is preliminary data.</text>
</comment>
<feature type="compositionally biased region" description="Pro residues" evidence="1">
    <location>
        <begin position="108"/>
        <end position="118"/>
    </location>
</feature>
<name>A0A9D3WX92_9SAUR</name>
<feature type="region of interest" description="Disordered" evidence="1">
    <location>
        <begin position="1"/>
        <end position="47"/>
    </location>
</feature>
<reference evidence="2" key="1">
    <citation type="submission" date="2021-09" db="EMBL/GenBank/DDBJ databases">
        <title>The genome of Mauremys mutica provides insights into the evolution of semi-aquatic lifestyle.</title>
        <authorList>
            <person name="Gong S."/>
            <person name="Gao Y."/>
        </authorList>
    </citation>
    <scope>NUCLEOTIDE SEQUENCE</scope>
    <source>
        <strain evidence="2">MM-2020</strain>
        <tissue evidence="2">Muscle</tissue>
    </source>
</reference>
<dbReference type="AlphaFoldDB" id="A0A9D3WX92"/>
<evidence type="ECO:0000313" key="3">
    <source>
        <dbReference type="Proteomes" id="UP000827986"/>
    </source>
</evidence>
<dbReference type="EMBL" id="JAHDVG010000486">
    <property type="protein sequence ID" value="KAH1168378.1"/>
    <property type="molecule type" value="Genomic_DNA"/>
</dbReference>